<keyword evidence="2" id="KW-1185">Reference proteome</keyword>
<protein>
    <submittedName>
        <fullName evidence="1">DUF4291 domain-containing protein</fullName>
    </submittedName>
</protein>
<dbReference type="InterPro" id="IPR025633">
    <property type="entry name" value="DUF4291"/>
</dbReference>
<proteinExistence type="predicted"/>
<reference evidence="1" key="1">
    <citation type="submission" date="2020-08" db="EMBL/GenBank/DDBJ databases">
        <title>Lewinella bacteria from marine environments.</title>
        <authorList>
            <person name="Zhong Y."/>
        </authorList>
    </citation>
    <scope>NUCLEOTIDE SEQUENCE</scope>
    <source>
        <strain evidence="1">KCTC 42187</strain>
    </source>
</reference>
<dbReference type="PANTHER" id="PTHR38567:SF1">
    <property type="entry name" value="DUF4291 DOMAIN-CONTAINING PROTEIN"/>
    <property type="match status" value="1"/>
</dbReference>
<gene>
    <name evidence="1" type="ORF">H9S92_04885</name>
</gene>
<dbReference type="EMBL" id="JACSIT010000067">
    <property type="protein sequence ID" value="MBC6993483.1"/>
    <property type="molecule type" value="Genomic_DNA"/>
</dbReference>
<dbReference type="PANTHER" id="PTHR38567">
    <property type="entry name" value="DUF4291 DOMAIN-CONTAINING PROTEIN"/>
    <property type="match status" value="1"/>
</dbReference>
<dbReference type="RefSeq" id="WP_187465587.1">
    <property type="nucleotide sequence ID" value="NZ_JACSIT010000067.1"/>
</dbReference>
<dbReference type="Pfam" id="PF14124">
    <property type="entry name" value="DUF4291"/>
    <property type="match status" value="1"/>
</dbReference>
<organism evidence="1 2">
    <name type="scientific">Neolewinella lacunae</name>
    <dbReference type="NCBI Taxonomy" id="1517758"/>
    <lineage>
        <taxon>Bacteria</taxon>
        <taxon>Pseudomonadati</taxon>
        <taxon>Bacteroidota</taxon>
        <taxon>Saprospiria</taxon>
        <taxon>Saprospirales</taxon>
        <taxon>Lewinellaceae</taxon>
        <taxon>Neolewinella</taxon>
    </lineage>
</organism>
<evidence type="ECO:0000313" key="1">
    <source>
        <dbReference type="EMBL" id="MBC6993483.1"/>
    </source>
</evidence>
<sequence>MQFTTIPYPQYLESVPQTGRHILGHQRAGQILVYQAYNHAIADFAIKNQYLGGSAYSYSRMSWIKPNFLWMMYRCGWCAKENQERVLGLWMNTADFDLILSQSVFSSFKEDVYETTELWKEELTRLPVRLQWDPDHDIFGKKQERKAIQLGIKGDLLQQFAKEMILEVIDLTAFAKEQQKNIATGHIRSVQVPEEWVYLPQSDQIKRQIGLDV</sequence>
<evidence type="ECO:0000313" key="2">
    <source>
        <dbReference type="Proteomes" id="UP000650081"/>
    </source>
</evidence>
<accession>A0A923PLN2</accession>
<dbReference type="Proteomes" id="UP000650081">
    <property type="component" value="Unassembled WGS sequence"/>
</dbReference>
<dbReference type="AlphaFoldDB" id="A0A923PLN2"/>
<comment type="caution">
    <text evidence="1">The sequence shown here is derived from an EMBL/GenBank/DDBJ whole genome shotgun (WGS) entry which is preliminary data.</text>
</comment>
<name>A0A923PLN2_9BACT</name>